<evidence type="ECO:0000256" key="1">
    <source>
        <dbReference type="ARBA" id="ARBA00022857"/>
    </source>
</evidence>
<dbReference type="RefSeq" id="WP_386675944.1">
    <property type="nucleotide sequence ID" value="NZ_JBHLTG010000011.1"/>
</dbReference>
<dbReference type="SMART" id="SM00829">
    <property type="entry name" value="PKS_ER"/>
    <property type="match status" value="1"/>
</dbReference>
<dbReference type="SUPFAM" id="SSF51735">
    <property type="entry name" value="NAD(P)-binding Rossmann-fold domains"/>
    <property type="match status" value="1"/>
</dbReference>
<dbReference type="InterPro" id="IPR013154">
    <property type="entry name" value="ADH-like_N"/>
</dbReference>
<dbReference type="SUPFAM" id="SSF50129">
    <property type="entry name" value="GroES-like"/>
    <property type="match status" value="1"/>
</dbReference>
<dbReference type="Proteomes" id="UP001589896">
    <property type="component" value="Unassembled WGS sequence"/>
</dbReference>
<keyword evidence="1" id="KW-0521">NADP</keyword>
<keyword evidence="3" id="KW-0560">Oxidoreductase</keyword>
<organism evidence="3 4">
    <name type="scientific">Lysobacter korlensis</name>
    <dbReference type="NCBI Taxonomy" id="553636"/>
    <lineage>
        <taxon>Bacteria</taxon>
        <taxon>Pseudomonadati</taxon>
        <taxon>Pseudomonadota</taxon>
        <taxon>Gammaproteobacteria</taxon>
        <taxon>Lysobacterales</taxon>
        <taxon>Lysobacteraceae</taxon>
        <taxon>Lysobacter</taxon>
    </lineage>
</organism>
<dbReference type="EMBL" id="JBHLTG010000011">
    <property type="protein sequence ID" value="MFC0682177.1"/>
    <property type="molecule type" value="Genomic_DNA"/>
</dbReference>
<dbReference type="GO" id="GO:0016491">
    <property type="term" value="F:oxidoreductase activity"/>
    <property type="evidence" value="ECO:0007669"/>
    <property type="project" value="UniProtKB-KW"/>
</dbReference>
<reference evidence="3 4" key="1">
    <citation type="submission" date="2024-09" db="EMBL/GenBank/DDBJ databases">
        <authorList>
            <person name="Sun Q."/>
            <person name="Mori K."/>
        </authorList>
    </citation>
    <scope>NUCLEOTIDE SEQUENCE [LARGE SCALE GENOMIC DNA]</scope>
    <source>
        <strain evidence="3 4">KCTC 23076</strain>
    </source>
</reference>
<dbReference type="CDD" id="cd05289">
    <property type="entry name" value="MDR_like_2"/>
    <property type="match status" value="1"/>
</dbReference>
<dbReference type="PANTHER" id="PTHR44154">
    <property type="entry name" value="QUINONE OXIDOREDUCTASE"/>
    <property type="match status" value="1"/>
</dbReference>
<dbReference type="EC" id="1.-.-.-" evidence="3"/>
<dbReference type="InterPro" id="IPR036291">
    <property type="entry name" value="NAD(P)-bd_dom_sf"/>
</dbReference>
<name>A0ABV6RYW7_9GAMM</name>
<dbReference type="Gene3D" id="3.90.180.10">
    <property type="entry name" value="Medium-chain alcohol dehydrogenases, catalytic domain"/>
    <property type="match status" value="1"/>
</dbReference>
<proteinExistence type="predicted"/>
<feature type="domain" description="Enoyl reductase (ER)" evidence="2">
    <location>
        <begin position="11"/>
        <end position="299"/>
    </location>
</feature>
<evidence type="ECO:0000313" key="4">
    <source>
        <dbReference type="Proteomes" id="UP001589896"/>
    </source>
</evidence>
<dbReference type="InterPro" id="IPR051603">
    <property type="entry name" value="Zinc-ADH_QOR/CCCR"/>
</dbReference>
<protein>
    <submittedName>
        <fullName evidence="3">NADP-dependent oxidoreductase</fullName>
        <ecNumber evidence="3">1.-.-.-</ecNumber>
    </submittedName>
</protein>
<evidence type="ECO:0000259" key="2">
    <source>
        <dbReference type="SMART" id="SM00829"/>
    </source>
</evidence>
<comment type="caution">
    <text evidence="3">The sequence shown here is derived from an EMBL/GenBank/DDBJ whole genome shotgun (WGS) entry which is preliminary data.</text>
</comment>
<evidence type="ECO:0000313" key="3">
    <source>
        <dbReference type="EMBL" id="MFC0682177.1"/>
    </source>
</evidence>
<gene>
    <name evidence="3" type="ORF">ACFFGH_30470</name>
</gene>
<dbReference type="PANTHER" id="PTHR44154:SF1">
    <property type="entry name" value="QUINONE OXIDOREDUCTASE"/>
    <property type="match status" value="1"/>
</dbReference>
<accession>A0ABV6RYW7</accession>
<dbReference type="Gene3D" id="3.40.50.720">
    <property type="entry name" value="NAD(P)-binding Rossmann-like Domain"/>
    <property type="match status" value="1"/>
</dbReference>
<dbReference type="Pfam" id="PF08240">
    <property type="entry name" value="ADH_N"/>
    <property type="match status" value="1"/>
</dbReference>
<sequence>MVRAVRFDRFGNASVLYLAEVPLVEPGAGQVRVRMRAAGLNPVDYKIRRGTSRYRVTPPAPAGRELAGVVDAVGAGVERLDVGDEVFGTIPTGAFADAVTLEETYFARKPDAVPREVAGGLALAGQTAWDALGSQPLRAGQTVVVSAAAGGVGSILVQLAVLRGIRVIGTASDANAEWLRSVGGIPVRYGDGLASRIRDAAEGHPIAAVFDLHGPETIEAALELGVPPEHINTNATDPTAYGIRGVGRGPTSVPTLDRLAELVAEGRLTVPIAAVYPLDRVRSAFERLEQGHLRGKIVLVP</sequence>
<dbReference type="InterPro" id="IPR011032">
    <property type="entry name" value="GroES-like_sf"/>
</dbReference>
<dbReference type="Pfam" id="PF13602">
    <property type="entry name" value="ADH_zinc_N_2"/>
    <property type="match status" value="1"/>
</dbReference>
<dbReference type="InterPro" id="IPR020843">
    <property type="entry name" value="ER"/>
</dbReference>
<keyword evidence="4" id="KW-1185">Reference proteome</keyword>